<dbReference type="InterPro" id="IPR011991">
    <property type="entry name" value="ArsR-like_HTH"/>
</dbReference>
<dbReference type="Pfam" id="PF12840">
    <property type="entry name" value="HTH_20"/>
    <property type="match status" value="1"/>
</dbReference>
<evidence type="ECO:0000313" key="2">
    <source>
        <dbReference type="EMBL" id="RDI72622.1"/>
    </source>
</evidence>
<dbReference type="Gene3D" id="1.10.10.10">
    <property type="entry name" value="Winged helix-like DNA-binding domain superfamily/Winged helix DNA-binding domain"/>
    <property type="match status" value="1"/>
</dbReference>
<evidence type="ECO:0000313" key="3">
    <source>
        <dbReference type="EMBL" id="SDQ17419.1"/>
    </source>
</evidence>
<keyword evidence="5" id="KW-1185">Reference proteome</keyword>
<gene>
    <name evidence="2" type="ORF">DWB78_13330</name>
    <name evidence="3" type="ORF">SAMN05216278_0782</name>
</gene>
<protein>
    <submittedName>
        <fullName evidence="2">ArsR family transcriptional regulator</fullName>
    </submittedName>
    <submittedName>
        <fullName evidence="3">Transcriptional regulator, ArsR family</fullName>
    </submittedName>
</protein>
<evidence type="ECO:0000313" key="5">
    <source>
        <dbReference type="Proteomes" id="UP000255421"/>
    </source>
</evidence>
<dbReference type="SUPFAM" id="SSF46785">
    <property type="entry name" value="Winged helix' DNA-binding domain"/>
    <property type="match status" value="1"/>
</dbReference>
<organism evidence="3 4">
    <name type="scientific">Halopelagius longus</name>
    <dbReference type="NCBI Taxonomy" id="1236180"/>
    <lineage>
        <taxon>Archaea</taxon>
        <taxon>Methanobacteriati</taxon>
        <taxon>Methanobacteriota</taxon>
        <taxon>Stenosarchaea group</taxon>
        <taxon>Halobacteria</taxon>
        <taxon>Halobacteriales</taxon>
        <taxon>Haloferacaceae</taxon>
    </lineage>
</organism>
<evidence type="ECO:0000313" key="4">
    <source>
        <dbReference type="Proteomes" id="UP000199289"/>
    </source>
</evidence>
<dbReference type="RefSeq" id="WP_092533176.1">
    <property type="nucleotide sequence ID" value="NZ_FNKQ01000001.1"/>
</dbReference>
<dbReference type="EMBL" id="FNKQ01000001">
    <property type="protein sequence ID" value="SDQ17419.1"/>
    <property type="molecule type" value="Genomic_DNA"/>
</dbReference>
<proteinExistence type="predicted"/>
<reference evidence="3" key="2">
    <citation type="submission" date="2016-10" db="EMBL/GenBank/DDBJ databases">
        <authorList>
            <person name="de Groot N.N."/>
        </authorList>
    </citation>
    <scope>NUCLEOTIDE SEQUENCE [LARGE SCALE GENOMIC DNA]</scope>
    <source>
        <strain evidence="3">CGMCC 1.12397</strain>
    </source>
</reference>
<feature type="region of interest" description="Disordered" evidence="1">
    <location>
        <begin position="103"/>
        <end position="126"/>
    </location>
</feature>
<dbReference type="Proteomes" id="UP000255421">
    <property type="component" value="Unassembled WGS sequence"/>
</dbReference>
<dbReference type="CDD" id="cd00090">
    <property type="entry name" value="HTH_ARSR"/>
    <property type="match status" value="1"/>
</dbReference>
<dbReference type="EMBL" id="QQST01000001">
    <property type="protein sequence ID" value="RDI72622.1"/>
    <property type="molecule type" value="Genomic_DNA"/>
</dbReference>
<reference evidence="4" key="1">
    <citation type="submission" date="2016-10" db="EMBL/GenBank/DDBJ databases">
        <authorList>
            <person name="Varghese N."/>
            <person name="Submissions S."/>
        </authorList>
    </citation>
    <scope>NUCLEOTIDE SEQUENCE [LARGE SCALE GENOMIC DNA]</scope>
    <source>
        <strain evidence="4">CGMCC 1.12397</strain>
    </source>
</reference>
<dbReference type="OrthoDB" id="311452at2157"/>
<dbReference type="InterPro" id="IPR036388">
    <property type="entry name" value="WH-like_DNA-bd_sf"/>
</dbReference>
<reference evidence="2 5" key="3">
    <citation type="submission" date="2018-07" db="EMBL/GenBank/DDBJ databases">
        <title>Genome sequence of extremly halophilic archaeon Halopelagius longus strain BC12-B1.</title>
        <authorList>
            <person name="Zhang X."/>
        </authorList>
    </citation>
    <scope>NUCLEOTIDE SEQUENCE [LARGE SCALE GENOMIC DNA]</scope>
    <source>
        <strain evidence="2 5">BC12-B1</strain>
    </source>
</reference>
<name>A0A1H0YQJ8_9EURY</name>
<evidence type="ECO:0000256" key="1">
    <source>
        <dbReference type="SAM" id="MobiDB-lite"/>
    </source>
</evidence>
<sequence>MTGWDADSAFDLLGNELARKILVLTSEDALSAEELTRRCDVSQPTVYRRLDALESYDMVAEKIQYDADGNHYSAYECRLEELRFGVEDGGFTVDIQLRRTVAGDGESVSRRSATGGVGDVGDTDTR</sequence>
<accession>A0A1H0YQJ8</accession>
<dbReference type="AlphaFoldDB" id="A0A1H0YQJ8"/>
<dbReference type="Proteomes" id="UP000199289">
    <property type="component" value="Unassembled WGS sequence"/>
</dbReference>
<dbReference type="InterPro" id="IPR036390">
    <property type="entry name" value="WH_DNA-bd_sf"/>
</dbReference>